<evidence type="ECO:0000313" key="2">
    <source>
        <dbReference type="Proteomes" id="UP001320706"/>
    </source>
</evidence>
<keyword evidence="2" id="KW-1185">Reference proteome</keyword>
<dbReference type="Proteomes" id="UP001320706">
    <property type="component" value="Unassembled WGS sequence"/>
</dbReference>
<evidence type="ECO:0000313" key="1">
    <source>
        <dbReference type="EMBL" id="KAK8210371.1"/>
    </source>
</evidence>
<proteinExistence type="predicted"/>
<sequence length="546" mass="59446">MLLSLSLGALCVGLVAAVDPLVDVTYTKYQGTALSNGITQWLGVRYAAPPLGNLRFAAPQDPVENSTSSPPSNTSDEDCLFLDVYAPSNATSTSKLPVFFFIQGGGFNTNSNANYNGSGLITASDMNIVVVNFNYRVGPYGFLAAKEVNSTNNGLKDQRKALEWVQKHISKVPKTSPPPSTHSPSPSNSPLTHRSQFGGNPGHVTMGGDSAGAASVNLQLTAYNGRDFHLFHATAAESQSFAAIRTVPECQYQYDNLVIRTGCASSNNTLACLRGLNATFLQSVNINTPFPGAQDAPLYMYGPVLDGGMVSDYTYRAYAEGKFVRVPAIYGDDTNGGTVFTPKNTSTVGEMDTFLKDQFPALTLDQLSTINRLYPKTTEQWPDSGPYWRALSNAYGETRYMCPGLFISSTYFSYNVSGNYNYHWNVIDPVLYAEGYGVTHTIEVNAIWGPSNVNGGAPASYEPGGVNAEIVGVVQGYWTSFVRTYDPNVFRKEWTPVWEEWTGGEGQGEGWRRLMFQTNQTRMETVDAGLQGRCRYLSSIGLALKQ</sequence>
<organism evidence="1 2">
    <name type="scientific">Zalaria obscura</name>
    <dbReference type="NCBI Taxonomy" id="2024903"/>
    <lineage>
        <taxon>Eukaryota</taxon>
        <taxon>Fungi</taxon>
        <taxon>Dikarya</taxon>
        <taxon>Ascomycota</taxon>
        <taxon>Pezizomycotina</taxon>
        <taxon>Dothideomycetes</taxon>
        <taxon>Dothideomycetidae</taxon>
        <taxon>Dothideales</taxon>
        <taxon>Zalariaceae</taxon>
        <taxon>Zalaria</taxon>
    </lineage>
</organism>
<protein>
    <submittedName>
        <fullName evidence="1">Uncharacterized protein</fullName>
    </submittedName>
</protein>
<comment type="caution">
    <text evidence="1">The sequence shown here is derived from an EMBL/GenBank/DDBJ whole genome shotgun (WGS) entry which is preliminary data.</text>
</comment>
<name>A0ACC3SEI5_9PEZI</name>
<accession>A0ACC3SEI5</accession>
<reference evidence="1" key="1">
    <citation type="submission" date="2024-02" db="EMBL/GenBank/DDBJ databases">
        <title>Metagenome Assembled Genome of Zalaria obscura JY119.</title>
        <authorList>
            <person name="Vighnesh L."/>
            <person name="Jagadeeshwari U."/>
            <person name="Venkata Ramana C."/>
            <person name="Sasikala C."/>
        </authorList>
    </citation>
    <scope>NUCLEOTIDE SEQUENCE</scope>
    <source>
        <strain evidence="1">JY119</strain>
    </source>
</reference>
<dbReference type="EMBL" id="JAMKPW020000015">
    <property type="protein sequence ID" value="KAK8210371.1"/>
    <property type="molecule type" value="Genomic_DNA"/>
</dbReference>
<gene>
    <name evidence="1" type="ORF">M8818_003541</name>
</gene>